<sequence length="416" mass="46017">MATQLERAVRNEITPEMQAVAQDEQFAPEQIREWVAEGTVVIPKNIHRQSCDAVGIGETLSTKINANIGTSQKHPEIENEIEKLRVALDSGSDAVMDLSTGGDLTSIRNTILNMSPKPVGTVPIYEMMVRSKTFDINLYLDIIRQQAEQGVDFFTIHAGIRKNHIPLIEKRLMGVVSRGGAYLVQYMRRSGNDNPLYERYDDILAICREHDVTISLGDGLRPGCINDATDEAQIEELKVLGQLAQRSRDAGVQVMIEGPGHVPLHQIQQNMELKKQYAGTTPFYVLGPLVTDLAVGYDHISGAIGGTLAAYYGASFLCYLTPREHLGLPDLEDVREGVIASRIAAHAADLARGKPGTLERNNALSRARLAFDWERQFELALDPEKARERRESATDKEGDVCSMCGEFCSMKVSHES</sequence>
<dbReference type="PANTHER" id="PTHR30557">
    <property type="entry name" value="THIAMINE BIOSYNTHESIS PROTEIN THIC"/>
    <property type="match status" value="1"/>
</dbReference>
<keyword evidence="7" id="KW-0411">Iron-sulfur</keyword>
<proteinExistence type="predicted"/>
<dbReference type="EMBL" id="QZJZ01000061">
    <property type="protein sequence ID" value="RJP58766.1"/>
    <property type="molecule type" value="Genomic_DNA"/>
</dbReference>
<evidence type="ECO:0000256" key="8">
    <source>
        <dbReference type="ARBA" id="ARBA00023239"/>
    </source>
</evidence>
<dbReference type="GO" id="GO:0051539">
    <property type="term" value="F:4 iron, 4 sulfur cluster binding"/>
    <property type="evidence" value="ECO:0007669"/>
    <property type="project" value="UniProtKB-KW"/>
</dbReference>
<evidence type="ECO:0000256" key="4">
    <source>
        <dbReference type="ARBA" id="ARBA00022723"/>
    </source>
</evidence>
<accession>A0A3A4R2V3</accession>
<dbReference type="InterPro" id="IPR002817">
    <property type="entry name" value="ThiC/BzaA/B"/>
</dbReference>
<dbReference type="AlphaFoldDB" id="A0A3A4R2V3"/>
<name>A0A3A4R2V3_9BACT</name>
<protein>
    <recommendedName>
        <fullName evidence="9">Phosphomethylpyrimidine synthase</fullName>
        <ecNumber evidence="9">4.1.99.17</ecNumber>
    </recommendedName>
</protein>
<dbReference type="Gene3D" id="6.10.250.620">
    <property type="match status" value="1"/>
</dbReference>
<keyword evidence="8" id="KW-0456">Lyase</keyword>
<organism evidence="10 11">
    <name type="scientific">Candidatus Auribacter fodinae</name>
    <dbReference type="NCBI Taxonomy" id="2093366"/>
    <lineage>
        <taxon>Bacteria</taxon>
        <taxon>Pseudomonadati</taxon>
        <taxon>Candidatus Auribacterota</taxon>
        <taxon>Candidatus Auribacteria</taxon>
        <taxon>Candidatus Auribacterales</taxon>
        <taxon>Candidatus Auribacteraceae</taxon>
        <taxon>Candidatus Auribacter</taxon>
    </lineage>
</organism>
<keyword evidence="2" id="KW-0004">4Fe-4S</keyword>
<dbReference type="GO" id="GO:0005829">
    <property type="term" value="C:cytosol"/>
    <property type="evidence" value="ECO:0007669"/>
    <property type="project" value="TreeGrafter"/>
</dbReference>
<evidence type="ECO:0000313" key="10">
    <source>
        <dbReference type="EMBL" id="RJP58766.1"/>
    </source>
</evidence>
<evidence type="ECO:0000256" key="1">
    <source>
        <dbReference type="ARBA" id="ARBA00001966"/>
    </source>
</evidence>
<dbReference type="SFLD" id="SFLDS00113">
    <property type="entry name" value="Radical_SAM_Phosphomethylpyrim"/>
    <property type="match status" value="1"/>
</dbReference>
<evidence type="ECO:0000256" key="9">
    <source>
        <dbReference type="NCBIfam" id="TIGR00190"/>
    </source>
</evidence>
<evidence type="ECO:0000256" key="7">
    <source>
        <dbReference type="ARBA" id="ARBA00023014"/>
    </source>
</evidence>
<keyword evidence="4" id="KW-0479">Metal-binding</keyword>
<gene>
    <name evidence="10" type="primary">thiC</name>
    <name evidence="10" type="ORF">C4541_07355</name>
</gene>
<dbReference type="EC" id="4.1.99.17" evidence="9"/>
<keyword evidence="5" id="KW-0862">Zinc</keyword>
<dbReference type="Pfam" id="PF01964">
    <property type="entry name" value="ThiC_Rad_SAM"/>
    <property type="match status" value="1"/>
</dbReference>
<dbReference type="GO" id="GO:0009228">
    <property type="term" value="P:thiamine biosynthetic process"/>
    <property type="evidence" value="ECO:0007669"/>
    <property type="project" value="UniProtKB-UniRule"/>
</dbReference>
<dbReference type="NCBIfam" id="TIGR00190">
    <property type="entry name" value="thiC"/>
    <property type="match status" value="1"/>
</dbReference>
<comment type="caution">
    <text evidence="10">The sequence shown here is derived from an EMBL/GenBank/DDBJ whole genome shotgun (WGS) entry which is preliminary data.</text>
</comment>
<evidence type="ECO:0000256" key="3">
    <source>
        <dbReference type="ARBA" id="ARBA00022691"/>
    </source>
</evidence>
<evidence type="ECO:0000256" key="2">
    <source>
        <dbReference type="ARBA" id="ARBA00022485"/>
    </source>
</evidence>
<dbReference type="FunFam" id="3.20.20.540:FF:000001">
    <property type="entry name" value="Phosphomethylpyrimidine synthase"/>
    <property type="match status" value="1"/>
</dbReference>
<dbReference type="GO" id="GO:0046872">
    <property type="term" value="F:metal ion binding"/>
    <property type="evidence" value="ECO:0007669"/>
    <property type="project" value="UniProtKB-KW"/>
</dbReference>
<dbReference type="Proteomes" id="UP000266426">
    <property type="component" value="Unassembled WGS sequence"/>
</dbReference>
<dbReference type="Gene3D" id="3.20.20.540">
    <property type="entry name" value="Radical SAM ThiC family, central domain"/>
    <property type="match status" value="1"/>
</dbReference>
<dbReference type="NCBIfam" id="NF009895">
    <property type="entry name" value="PRK13352.1"/>
    <property type="match status" value="1"/>
</dbReference>
<dbReference type="SFLD" id="SFLDG01114">
    <property type="entry name" value="phosphomethylpyrimidine_syntha"/>
    <property type="match status" value="1"/>
</dbReference>
<dbReference type="SFLD" id="SFLDF00407">
    <property type="entry name" value="phosphomethylpyrimidine_syntha"/>
    <property type="match status" value="1"/>
</dbReference>
<dbReference type="GO" id="GO:0070284">
    <property type="term" value="F:phosphomethylpyrimidine synthase activity"/>
    <property type="evidence" value="ECO:0007669"/>
    <property type="project" value="UniProtKB-EC"/>
</dbReference>
<evidence type="ECO:0000256" key="5">
    <source>
        <dbReference type="ARBA" id="ARBA00022833"/>
    </source>
</evidence>
<dbReference type="PANTHER" id="PTHR30557:SF1">
    <property type="entry name" value="PHOSPHOMETHYLPYRIMIDINE SYNTHASE, CHLOROPLASTIC"/>
    <property type="match status" value="1"/>
</dbReference>
<reference evidence="10 11" key="1">
    <citation type="journal article" date="2017" name="ISME J.">
        <title>Energy and carbon metabolisms in a deep terrestrial subsurface fluid microbial community.</title>
        <authorList>
            <person name="Momper L."/>
            <person name="Jungbluth S.P."/>
            <person name="Lee M.D."/>
            <person name="Amend J.P."/>
        </authorList>
    </citation>
    <scope>NUCLEOTIDE SEQUENCE [LARGE SCALE GENOMIC DNA]</scope>
    <source>
        <strain evidence="10">SURF_26</strain>
    </source>
</reference>
<keyword evidence="3" id="KW-0949">S-adenosyl-L-methionine</keyword>
<comment type="cofactor">
    <cofactor evidence="1">
        <name>[4Fe-4S] cluster</name>
        <dbReference type="ChEBI" id="CHEBI:49883"/>
    </cofactor>
</comment>
<evidence type="ECO:0000256" key="6">
    <source>
        <dbReference type="ARBA" id="ARBA00023004"/>
    </source>
</evidence>
<keyword evidence="6" id="KW-0408">Iron</keyword>
<evidence type="ECO:0000313" key="11">
    <source>
        <dbReference type="Proteomes" id="UP000266426"/>
    </source>
</evidence>
<dbReference type="InterPro" id="IPR038521">
    <property type="entry name" value="ThiC/Bza_core_dom"/>
</dbReference>